<evidence type="ECO:0000256" key="1">
    <source>
        <dbReference type="SAM" id="SignalP"/>
    </source>
</evidence>
<keyword evidence="1" id="KW-0732">Signal</keyword>
<evidence type="ECO:0000313" key="2">
    <source>
        <dbReference type="EMBL" id="MFC5894814.1"/>
    </source>
</evidence>
<comment type="caution">
    <text evidence="2">The sequence shown here is derived from an EMBL/GenBank/DDBJ whole genome shotgun (WGS) entry which is preliminary data.</text>
</comment>
<accession>A0ABW1FNI6</accession>
<dbReference type="EMBL" id="JBHSPW010000008">
    <property type="protein sequence ID" value="MFC5894814.1"/>
    <property type="molecule type" value="Genomic_DNA"/>
</dbReference>
<name>A0ABW1FNI6_9ACTN</name>
<keyword evidence="3" id="KW-1185">Reference proteome</keyword>
<reference evidence="3" key="1">
    <citation type="journal article" date="2019" name="Int. J. Syst. Evol. Microbiol.">
        <title>The Global Catalogue of Microorganisms (GCM) 10K type strain sequencing project: providing services to taxonomists for standard genome sequencing and annotation.</title>
        <authorList>
            <consortium name="The Broad Institute Genomics Platform"/>
            <consortium name="The Broad Institute Genome Sequencing Center for Infectious Disease"/>
            <person name="Wu L."/>
            <person name="Ma J."/>
        </authorList>
    </citation>
    <scope>NUCLEOTIDE SEQUENCE [LARGE SCALE GENOMIC DNA]</scope>
    <source>
        <strain evidence="3">CGMCC 1.15809</strain>
    </source>
</reference>
<protein>
    <recommendedName>
        <fullName evidence="4">Lipoprotein</fullName>
    </recommendedName>
</protein>
<feature type="chain" id="PRO_5046989949" description="Lipoprotein" evidence="1">
    <location>
        <begin position="29"/>
        <end position="154"/>
    </location>
</feature>
<dbReference type="RefSeq" id="WP_345084681.1">
    <property type="nucleotide sequence ID" value="NZ_BAAAWG010000007.1"/>
</dbReference>
<proteinExistence type="predicted"/>
<feature type="signal peptide" evidence="1">
    <location>
        <begin position="1"/>
        <end position="28"/>
    </location>
</feature>
<evidence type="ECO:0008006" key="4">
    <source>
        <dbReference type="Google" id="ProtNLM"/>
    </source>
</evidence>
<dbReference type="Proteomes" id="UP001596241">
    <property type="component" value="Unassembled WGS sequence"/>
</dbReference>
<organism evidence="2 3">
    <name type="scientific">Streptomyces ramulosus</name>
    <dbReference type="NCBI Taxonomy" id="47762"/>
    <lineage>
        <taxon>Bacteria</taxon>
        <taxon>Bacillati</taxon>
        <taxon>Actinomycetota</taxon>
        <taxon>Actinomycetes</taxon>
        <taxon>Kitasatosporales</taxon>
        <taxon>Streptomycetaceae</taxon>
        <taxon>Streptomyces</taxon>
    </lineage>
</organism>
<gene>
    <name evidence="2" type="ORF">ACFP3M_18585</name>
</gene>
<evidence type="ECO:0000313" key="3">
    <source>
        <dbReference type="Proteomes" id="UP001596241"/>
    </source>
</evidence>
<sequence>MNHRSVSGAAVLASAAALVATVASTAVAAPHAAPAAPASVRAADWKPCHLPAGHQRFVKLNAAENTGGRTVVRVTPETCRYNAANDEEVVYTPDGAARTLGFARGATVTVFQGNTPVKVAPEWLTQHKLTNTPHFALRADAHGEITALQEIYHP</sequence>